<dbReference type="Pfam" id="PF24845">
    <property type="entry name" value="DUF7721"/>
    <property type="match status" value="1"/>
</dbReference>
<sequence>MSGFDFNKIGDMAQGFLNSQGGNNNQRRNDNDDEGYGNGGNQGFGGNQGYGNNDNQGYGRDDNQGYGNNDDNRQQQHHSGGGGGGGFDFGSLAGLAQDFSSGNHDNSLFSQAASFVQNQGGRQDVDEQQLLQDNDEVHNQPGANSSGQIGNAAALSAIKSLLSGGGGQQQQQQQGGGFQQKLMSMAMSHAADLYDQKDAQGQAQGSKQDAVNSAAQMAMGLAMKNPSMLMGLIGGGNSGGLGALAGMLGK</sequence>
<reference evidence="4" key="1">
    <citation type="journal article" date="2013" name="Genome Announc.">
        <title>Draft genome sequence of Pseudozyma brasiliensis sp. nov. strain GHG001, a high producer of endo-1,4-xylanase isolated from an insect pest of sugarcane.</title>
        <authorList>
            <person name="Oliveira J.V.D.C."/>
            <person name="dos Santos R.A.C."/>
            <person name="Borges T.A."/>
            <person name="Riano-Pachon D.M."/>
            <person name="Goldman G.H."/>
        </authorList>
    </citation>
    <scope>NUCLEOTIDE SEQUENCE [LARGE SCALE GENOMIC DNA]</scope>
    <source>
        <strain evidence="4">GHG001</strain>
    </source>
</reference>
<feature type="compositionally biased region" description="Low complexity" evidence="1">
    <location>
        <begin position="50"/>
        <end position="69"/>
    </location>
</feature>
<evidence type="ECO:0000256" key="1">
    <source>
        <dbReference type="SAM" id="MobiDB-lite"/>
    </source>
</evidence>
<dbReference type="OMA" id="RPSHGNQ"/>
<evidence type="ECO:0000313" key="4">
    <source>
        <dbReference type="Proteomes" id="UP000019377"/>
    </source>
</evidence>
<dbReference type="EMBL" id="KI545893">
    <property type="protein sequence ID" value="EST04954.1"/>
    <property type="molecule type" value="Genomic_DNA"/>
</dbReference>
<evidence type="ECO:0000313" key="3">
    <source>
        <dbReference type="EMBL" id="EST04954.1"/>
    </source>
</evidence>
<dbReference type="PANTHER" id="PTHR39477">
    <property type="entry name" value="CHROMOSOME 8, WHOLE GENOME SHOTGUN SEQUENCE"/>
    <property type="match status" value="1"/>
</dbReference>
<name>V5ESP2_KALBG</name>
<dbReference type="PANTHER" id="PTHR39477:SF1">
    <property type="entry name" value="BETA-FLANKING PROTEIN"/>
    <property type="match status" value="1"/>
</dbReference>
<dbReference type="Proteomes" id="UP000019377">
    <property type="component" value="Unassembled WGS sequence"/>
</dbReference>
<dbReference type="OrthoDB" id="2290255at2759"/>
<keyword evidence="4" id="KW-1185">Reference proteome</keyword>
<protein>
    <recommendedName>
        <fullName evidence="2">DUF7721 domain-containing protein</fullName>
    </recommendedName>
</protein>
<feature type="compositionally biased region" description="Gly residues" evidence="1">
    <location>
        <begin position="36"/>
        <end position="49"/>
    </location>
</feature>
<dbReference type="STRING" id="1365824.V5ESP2"/>
<gene>
    <name evidence="3" type="ORF">PSEUBRA_SCAF7g04499</name>
</gene>
<organism evidence="3 4">
    <name type="scientific">Kalmanozyma brasiliensis (strain GHG001)</name>
    <name type="common">Yeast</name>
    <name type="synonym">Pseudozyma brasiliensis</name>
    <dbReference type="NCBI Taxonomy" id="1365824"/>
    <lineage>
        <taxon>Eukaryota</taxon>
        <taxon>Fungi</taxon>
        <taxon>Dikarya</taxon>
        <taxon>Basidiomycota</taxon>
        <taxon>Ustilaginomycotina</taxon>
        <taxon>Ustilaginomycetes</taxon>
        <taxon>Ustilaginales</taxon>
        <taxon>Ustilaginaceae</taxon>
        <taxon>Kalmanozyma</taxon>
    </lineage>
</organism>
<evidence type="ECO:0000259" key="2">
    <source>
        <dbReference type="Pfam" id="PF24845"/>
    </source>
</evidence>
<dbReference type="InterPro" id="IPR056138">
    <property type="entry name" value="DUF7721"/>
</dbReference>
<dbReference type="RefSeq" id="XP_016289943.1">
    <property type="nucleotide sequence ID" value="XM_016439171.1"/>
</dbReference>
<dbReference type="eggNOG" id="ENOG502S2II">
    <property type="taxonomic scope" value="Eukaryota"/>
</dbReference>
<dbReference type="AlphaFoldDB" id="V5ESP2"/>
<feature type="region of interest" description="Disordered" evidence="1">
    <location>
        <begin position="15"/>
        <end position="86"/>
    </location>
</feature>
<proteinExistence type="predicted"/>
<dbReference type="HOGENOM" id="CLU_063290_1_0_1"/>
<accession>V5ESP2</accession>
<feature type="domain" description="DUF7721" evidence="2">
    <location>
        <begin position="88"/>
        <end position="166"/>
    </location>
</feature>
<dbReference type="GeneID" id="27421880"/>